<accession>A0AC34Q583</accession>
<organism evidence="1 2">
    <name type="scientific">Panagrolaimus sp. JU765</name>
    <dbReference type="NCBI Taxonomy" id="591449"/>
    <lineage>
        <taxon>Eukaryota</taxon>
        <taxon>Metazoa</taxon>
        <taxon>Ecdysozoa</taxon>
        <taxon>Nematoda</taxon>
        <taxon>Chromadorea</taxon>
        <taxon>Rhabditida</taxon>
        <taxon>Tylenchina</taxon>
        <taxon>Panagrolaimomorpha</taxon>
        <taxon>Panagrolaimoidea</taxon>
        <taxon>Panagrolaimidae</taxon>
        <taxon>Panagrolaimus</taxon>
    </lineage>
</organism>
<protein>
    <submittedName>
        <fullName evidence="2">Uncharacterized protein</fullName>
    </submittedName>
</protein>
<reference evidence="2" key="1">
    <citation type="submission" date="2022-11" db="UniProtKB">
        <authorList>
            <consortium name="WormBaseParasite"/>
        </authorList>
    </citation>
    <scope>IDENTIFICATION</scope>
</reference>
<evidence type="ECO:0000313" key="1">
    <source>
        <dbReference type="Proteomes" id="UP000887576"/>
    </source>
</evidence>
<name>A0AC34Q583_9BILA</name>
<dbReference type="Proteomes" id="UP000887576">
    <property type="component" value="Unplaced"/>
</dbReference>
<dbReference type="WBParaSite" id="JU765_v2.g13061.t1">
    <property type="protein sequence ID" value="JU765_v2.g13061.t1"/>
    <property type="gene ID" value="JU765_v2.g13061"/>
</dbReference>
<sequence length="237" mass="28018">MLQDNFSSNKLILPAIKTKPPHLDPKQRWKRAERRVTAITFPRFNPNRHQKVEKRLPVPESPLSPPIEASLISQIDYFQQYLRDDASNTRESNELDKFLRFCNVDDQHETYSHDYFVSKNREILKQKQLDLIENDSLMKSHEVELFDQLAGAGEINSDKKQIQKKTSIFEKNYHSLIRDFAKYSFEFCSVTSMEIFTAKNNKNSTCNNSELETLITKEMEKERTWIQILDEKIMHED</sequence>
<evidence type="ECO:0000313" key="2">
    <source>
        <dbReference type="WBParaSite" id="JU765_v2.g13061.t1"/>
    </source>
</evidence>
<proteinExistence type="predicted"/>